<evidence type="ECO:0000313" key="1">
    <source>
        <dbReference type="EMBL" id="QJA55861.1"/>
    </source>
</evidence>
<dbReference type="GO" id="GO:0016740">
    <property type="term" value="F:transferase activity"/>
    <property type="evidence" value="ECO:0007669"/>
    <property type="project" value="UniProtKB-KW"/>
</dbReference>
<dbReference type="Gene3D" id="3.40.50.2000">
    <property type="entry name" value="Glycogen Phosphorylase B"/>
    <property type="match status" value="1"/>
</dbReference>
<dbReference type="AlphaFoldDB" id="A0A6M3IEL4"/>
<proteinExistence type="predicted"/>
<accession>A0A6M3IEL4</accession>
<reference evidence="1" key="1">
    <citation type="submission" date="2020-03" db="EMBL/GenBank/DDBJ databases">
        <title>The deep terrestrial virosphere.</title>
        <authorList>
            <person name="Holmfeldt K."/>
            <person name="Nilsson E."/>
            <person name="Simone D."/>
            <person name="Lopez-Fernandez M."/>
            <person name="Wu X."/>
            <person name="de Brujin I."/>
            <person name="Lundin D."/>
            <person name="Andersson A."/>
            <person name="Bertilsson S."/>
            <person name="Dopson M."/>
        </authorList>
    </citation>
    <scope>NUCLEOTIDE SEQUENCE</scope>
    <source>
        <strain evidence="1">MM415B01979</strain>
    </source>
</reference>
<dbReference type="SUPFAM" id="SSF53756">
    <property type="entry name" value="UDP-Glycosyltransferase/glycogen phosphorylase"/>
    <property type="match status" value="1"/>
</dbReference>
<name>A0A6M3IEL4_9ZZZZ</name>
<protein>
    <submittedName>
        <fullName evidence="1">Putative glycosyltransferase</fullName>
    </submittedName>
</protein>
<gene>
    <name evidence="1" type="ORF">MM415B01979_0007</name>
</gene>
<keyword evidence="1" id="KW-0808">Transferase</keyword>
<organism evidence="1">
    <name type="scientific">viral metagenome</name>
    <dbReference type="NCBI Taxonomy" id="1070528"/>
    <lineage>
        <taxon>unclassified sequences</taxon>
        <taxon>metagenomes</taxon>
        <taxon>organismal metagenomes</taxon>
    </lineage>
</organism>
<sequence length="302" mass="33334">MRVLLTNHSLQYLGGTEKWVYGMAQELSRLGHEVEVFTFLTGLSSEHIAEHATIVDAVKGREYDVKLINHNTCQAVARAASGYTIYTSHGPRHPLEIPGTGADAYVGVSKEVRAKYAMMGINMEVVTNGIDLEAFAPGRPVVGPPRVLSMCKIGLAGAMVEEACAALGWRCTGVNYLSAPIWDVAPLMREADIVVGCGRTAIEGLASGCQVLVFDARTNRSPRADGWINEQNIEHLRQCNFSTRCYGMEWTVADLKRALVQYPGAAEWQREWAERHADVREKVQTYLELAEVRELTRELVAA</sequence>
<dbReference type="EMBL" id="MT141186">
    <property type="protein sequence ID" value="QJA55861.1"/>
    <property type="molecule type" value="Genomic_DNA"/>
</dbReference>